<evidence type="ECO:0000313" key="1">
    <source>
        <dbReference type="EMBL" id="KAG8503227.1"/>
    </source>
</evidence>
<dbReference type="AlphaFoldDB" id="A0A8J6D9C3"/>
<dbReference type="EMBL" id="JAHUZN010000001">
    <property type="protein sequence ID" value="KAG8503227.1"/>
    <property type="molecule type" value="Genomic_DNA"/>
</dbReference>
<keyword evidence="2" id="KW-1185">Reference proteome</keyword>
<accession>A0A8J6D9C3</accession>
<gene>
    <name evidence="1" type="ORF">CXB51_001174</name>
</gene>
<dbReference type="Proteomes" id="UP000701853">
    <property type="component" value="Chromosome 1"/>
</dbReference>
<reference evidence="1 2" key="1">
    <citation type="journal article" date="2021" name="bioRxiv">
        <title>The Gossypium anomalum genome as a resource for cotton improvement and evolutionary analysis of hybrid incompatibility.</title>
        <authorList>
            <person name="Grover C.E."/>
            <person name="Yuan D."/>
            <person name="Arick M.A."/>
            <person name="Miller E.R."/>
            <person name="Hu G."/>
            <person name="Peterson D.G."/>
            <person name="Wendel J.F."/>
            <person name="Udall J.A."/>
        </authorList>
    </citation>
    <scope>NUCLEOTIDE SEQUENCE [LARGE SCALE GENOMIC DNA]</scope>
    <source>
        <strain evidence="1">JFW-Udall</strain>
        <tissue evidence="1">Leaf</tissue>
    </source>
</reference>
<evidence type="ECO:0000313" key="2">
    <source>
        <dbReference type="Proteomes" id="UP000701853"/>
    </source>
</evidence>
<comment type="caution">
    <text evidence="1">The sequence shown here is derived from an EMBL/GenBank/DDBJ whole genome shotgun (WGS) entry which is preliminary data.</text>
</comment>
<dbReference type="OrthoDB" id="1896065at2759"/>
<organism evidence="1 2">
    <name type="scientific">Gossypium anomalum</name>
    <dbReference type="NCBI Taxonomy" id="47600"/>
    <lineage>
        <taxon>Eukaryota</taxon>
        <taxon>Viridiplantae</taxon>
        <taxon>Streptophyta</taxon>
        <taxon>Embryophyta</taxon>
        <taxon>Tracheophyta</taxon>
        <taxon>Spermatophyta</taxon>
        <taxon>Magnoliopsida</taxon>
        <taxon>eudicotyledons</taxon>
        <taxon>Gunneridae</taxon>
        <taxon>Pentapetalae</taxon>
        <taxon>rosids</taxon>
        <taxon>malvids</taxon>
        <taxon>Malvales</taxon>
        <taxon>Malvaceae</taxon>
        <taxon>Malvoideae</taxon>
        <taxon>Gossypium</taxon>
    </lineage>
</organism>
<name>A0A8J6D9C3_9ROSI</name>
<protein>
    <submittedName>
        <fullName evidence="1">Uncharacterized protein</fullName>
    </submittedName>
</protein>
<proteinExistence type="predicted"/>
<sequence>MLGTGLGFRRVRGEDRFYNPAKARRSYQKQQTDQLRRAQSDYTRTMRGWRTYDGEFQPYFVLAIYGSHSKNGVLMEQESH</sequence>